<dbReference type="EMBL" id="UOGE01000102">
    <property type="protein sequence ID" value="VAX25194.1"/>
    <property type="molecule type" value="Genomic_DNA"/>
</dbReference>
<dbReference type="Gene3D" id="3.10.129.10">
    <property type="entry name" value="Hotdog Thioesterase"/>
    <property type="match status" value="1"/>
</dbReference>
<evidence type="ECO:0000256" key="1">
    <source>
        <dbReference type="ARBA" id="ARBA00023239"/>
    </source>
</evidence>
<gene>
    <name evidence="2" type="ORF">MNBD_NITROSPINAE02-2058</name>
</gene>
<name>A0A3B1CMH4_9ZZZZ</name>
<reference evidence="2" key="1">
    <citation type="submission" date="2018-06" db="EMBL/GenBank/DDBJ databases">
        <authorList>
            <person name="Zhirakovskaya E."/>
        </authorList>
    </citation>
    <scope>NUCLEOTIDE SEQUENCE</scope>
</reference>
<evidence type="ECO:0000313" key="2">
    <source>
        <dbReference type="EMBL" id="VAX25194.1"/>
    </source>
</evidence>
<keyword evidence="1 2" id="KW-0456">Lyase</keyword>
<dbReference type="SUPFAM" id="SSF54637">
    <property type="entry name" value="Thioesterase/thiol ester dehydrase-isomerase"/>
    <property type="match status" value="1"/>
</dbReference>
<dbReference type="GO" id="GO:0019171">
    <property type="term" value="F:(3R)-hydroxyacyl-[acyl-carrier-protein] dehydratase activity"/>
    <property type="evidence" value="ECO:0007669"/>
    <property type="project" value="UniProtKB-EC"/>
</dbReference>
<protein>
    <submittedName>
        <fullName evidence="2">3-hydroxyacyl-[acyl-carrier-protein] dehydratase, FabZ form</fullName>
        <ecNumber evidence="2">4.2.1.59</ecNumber>
    </submittedName>
</protein>
<accession>A0A3B1CMH4</accession>
<dbReference type="InterPro" id="IPR013114">
    <property type="entry name" value="FabA_FabZ"/>
</dbReference>
<sequence>MIDIEKAIPHRPPFLFVDRVIEVTKDKIVTEKDLTPDLDFFKGHYPGFPIMPGALTCECAFQAGAILLSEIMKNENMKGAPVITRIRDARFKRMVKPGETLKISVELTDRIDIAFFLKARAKVGDETAAMISFTCAVAPMPGNKSLV</sequence>
<dbReference type="PANTHER" id="PTHR30272">
    <property type="entry name" value="3-HYDROXYACYL-[ACYL-CARRIER-PROTEIN] DEHYDRATASE"/>
    <property type="match status" value="1"/>
</dbReference>
<dbReference type="AlphaFoldDB" id="A0A3B1CMH4"/>
<dbReference type="Pfam" id="PF07977">
    <property type="entry name" value="FabA"/>
    <property type="match status" value="1"/>
</dbReference>
<dbReference type="EC" id="4.2.1.59" evidence="2"/>
<proteinExistence type="predicted"/>
<organism evidence="2">
    <name type="scientific">hydrothermal vent metagenome</name>
    <dbReference type="NCBI Taxonomy" id="652676"/>
    <lineage>
        <taxon>unclassified sequences</taxon>
        <taxon>metagenomes</taxon>
        <taxon>ecological metagenomes</taxon>
    </lineage>
</organism>
<dbReference type="PANTHER" id="PTHR30272:SF1">
    <property type="entry name" value="3-HYDROXYACYL-[ACYL-CARRIER-PROTEIN] DEHYDRATASE"/>
    <property type="match status" value="1"/>
</dbReference>
<dbReference type="InterPro" id="IPR029069">
    <property type="entry name" value="HotDog_dom_sf"/>
</dbReference>
<dbReference type="CDD" id="cd01288">
    <property type="entry name" value="FabZ"/>
    <property type="match status" value="1"/>
</dbReference>